<reference evidence="2 3" key="1">
    <citation type="submission" date="2011-03" db="EMBL/GenBank/DDBJ databases">
        <authorList>
            <person name="Weinstock G."/>
            <person name="Sodergren E."/>
            <person name="Clifton S."/>
            <person name="Fulton L."/>
            <person name="Fulton B."/>
            <person name="Courtney L."/>
            <person name="Fronick C."/>
            <person name="Harrison M."/>
            <person name="Strong C."/>
            <person name="Farmer C."/>
            <person name="Delahaunty K."/>
            <person name="Markovic C."/>
            <person name="Hall O."/>
            <person name="Minx P."/>
            <person name="Tomlinson C."/>
            <person name="Mitreva M."/>
            <person name="Hou S."/>
            <person name="Chen J."/>
            <person name="Wollam A."/>
            <person name="Pepin K.H."/>
            <person name="Johnson M."/>
            <person name="Bhonagiri V."/>
            <person name="Zhang X."/>
            <person name="Suruliraj S."/>
            <person name="Warren W."/>
            <person name="Chinwalla A."/>
            <person name="Mardis E.R."/>
            <person name="Wilson R.K."/>
        </authorList>
    </citation>
    <scope>NUCLEOTIDE SEQUENCE [LARGE SCALE GENOMIC DNA]</scope>
    <source>
        <strain evidence="2 3">YIT 11840</strain>
    </source>
</reference>
<sequence>MRVYLDTNILAFLVGQDKGESISRDVMELLQDYEVVLLSSAVCFQELVHLVQIGKLRRPDCRDVGKAAAEALQVLEDYGIKMMPVSEKHIRRLVELPLYEDHRDPNDRLIIAQAICDRIPLVSSDQKFVRYGRYGLELIFNRR</sequence>
<gene>
    <name evidence="2" type="ORF">HMPREF9441_01086</name>
</gene>
<dbReference type="InterPro" id="IPR052919">
    <property type="entry name" value="TA_system_RNase"/>
</dbReference>
<dbReference type="InterPro" id="IPR041705">
    <property type="entry name" value="PIN_Sll0205"/>
</dbReference>
<dbReference type="PANTHER" id="PTHR36173:SF2">
    <property type="entry name" value="RIBONUCLEASE VAPC16"/>
    <property type="match status" value="1"/>
</dbReference>
<evidence type="ECO:0000313" key="2">
    <source>
        <dbReference type="EMBL" id="EHH01038.1"/>
    </source>
</evidence>
<protein>
    <submittedName>
        <fullName evidence="2">Toxin-antitoxin system toxin component, PIN family</fullName>
    </submittedName>
</protein>
<feature type="domain" description="PIN" evidence="1">
    <location>
        <begin position="3"/>
        <end position="132"/>
    </location>
</feature>
<dbReference type="Pfam" id="PF01850">
    <property type="entry name" value="PIN"/>
    <property type="match status" value="1"/>
</dbReference>
<evidence type="ECO:0000313" key="3">
    <source>
        <dbReference type="Proteomes" id="UP000003598"/>
    </source>
</evidence>
<dbReference type="eggNOG" id="COG3744">
    <property type="taxonomic scope" value="Bacteria"/>
</dbReference>
<accession>G5SNS4</accession>
<dbReference type="EMBL" id="AFFY01000016">
    <property type="protein sequence ID" value="EHH01038.1"/>
    <property type="molecule type" value="Genomic_DNA"/>
</dbReference>
<organism evidence="2 3">
    <name type="scientific">Paraprevotella clara YIT 11840</name>
    <dbReference type="NCBI Taxonomy" id="762968"/>
    <lineage>
        <taxon>Bacteria</taxon>
        <taxon>Pseudomonadati</taxon>
        <taxon>Bacteroidota</taxon>
        <taxon>Bacteroidia</taxon>
        <taxon>Bacteroidales</taxon>
        <taxon>Prevotellaceae</taxon>
        <taxon>Paraprevotella</taxon>
    </lineage>
</organism>
<dbReference type="Proteomes" id="UP000003598">
    <property type="component" value="Unassembled WGS sequence"/>
</dbReference>
<proteinExistence type="predicted"/>
<dbReference type="PATRIC" id="fig|762968.3.peg.971"/>
<dbReference type="AlphaFoldDB" id="G5SNS4"/>
<name>G5SNS4_9BACT</name>
<dbReference type="SUPFAM" id="SSF88723">
    <property type="entry name" value="PIN domain-like"/>
    <property type="match status" value="1"/>
</dbReference>
<dbReference type="HOGENOM" id="CLU_129890_1_0_10"/>
<dbReference type="OrthoDB" id="9798990at2"/>
<dbReference type="InterPro" id="IPR002716">
    <property type="entry name" value="PIN_dom"/>
</dbReference>
<dbReference type="STRING" id="762968.HMPREF9441_01086"/>
<dbReference type="RefSeq" id="WP_008618555.1">
    <property type="nucleotide sequence ID" value="NZ_JH376592.1"/>
</dbReference>
<dbReference type="Gene3D" id="3.40.50.1010">
    <property type="entry name" value="5'-nuclease"/>
    <property type="match status" value="1"/>
</dbReference>
<comment type="caution">
    <text evidence="2">The sequence shown here is derived from an EMBL/GenBank/DDBJ whole genome shotgun (WGS) entry which is preliminary data.</text>
</comment>
<evidence type="ECO:0000259" key="1">
    <source>
        <dbReference type="Pfam" id="PF01850"/>
    </source>
</evidence>
<dbReference type="GeneID" id="93556718"/>
<dbReference type="InterPro" id="IPR029060">
    <property type="entry name" value="PIN-like_dom_sf"/>
</dbReference>
<dbReference type="CDD" id="cd09872">
    <property type="entry name" value="PIN_Sll0205-like"/>
    <property type="match status" value="1"/>
</dbReference>
<dbReference type="PANTHER" id="PTHR36173">
    <property type="entry name" value="RIBONUCLEASE VAPC16-RELATED"/>
    <property type="match status" value="1"/>
</dbReference>
<keyword evidence="3" id="KW-1185">Reference proteome</keyword>